<feature type="domain" description="FecR protein" evidence="2">
    <location>
        <begin position="175"/>
        <end position="269"/>
    </location>
</feature>
<dbReference type="Pfam" id="PF04773">
    <property type="entry name" value="FecR"/>
    <property type="match status" value="1"/>
</dbReference>
<dbReference type="Proteomes" id="UP000295292">
    <property type="component" value="Unassembled WGS sequence"/>
</dbReference>
<keyword evidence="1" id="KW-0472">Membrane</keyword>
<gene>
    <name evidence="4" type="ORF">CLV99_1840</name>
</gene>
<feature type="transmembrane region" description="Helical" evidence="1">
    <location>
        <begin position="86"/>
        <end position="105"/>
    </location>
</feature>
<evidence type="ECO:0000259" key="2">
    <source>
        <dbReference type="Pfam" id="PF04773"/>
    </source>
</evidence>
<reference evidence="4 5" key="1">
    <citation type="submission" date="2019-03" db="EMBL/GenBank/DDBJ databases">
        <title>Genomic Encyclopedia of Archaeal and Bacterial Type Strains, Phase II (KMG-II): from individual species to whole genera.</title>
        <authorList>
            <person name="Goeker M."/>
        </authorList>
    </citation>
    <scope>NUCLEOTIDE SEQUENCE [LARGE SCALE GENOMIC DNA]</scope>
    <source>
        <strain evidence="4 5">DSM 28353</strain>
    </source>
</reference>
<name>A0A4R6WDN2_9SPHI</name>
<protein>
    <submittedName>
        <fullName evidence="4">FecR family protein</fullName>
    </submittedName>
</protein>
<sequence length="379" mass="43849">MNKHKLPYLLKCYFEGGLTPDEEKLLLELLTNNPSEDILTQFDEYYKQYGKAVPFLDHQQNQVWENILRQQKDNGLAYRWRAILKYASVAIVLLIGTISLFRSFYKTENSFGYTTLEHFSFDNRAPLLSLREPGQNFRLLNEYELQRYGIFVHASGTTFTNAKEDSMLANNLELKINTKKGQLHRVFLPDGSEVLLSGNSEINVPLVFDKHVRSLSLIGNAYFDVMGNKEWPFHVKTPHNVTRVLGTNFNVNATVGKEEEITLLEGAVKIYNKENSILLKPGEQAFGNNALQKRKADLKKVTAWQQGYLYFDNLTIRELMNSINEWYNLEFVSYDYESDDRFSGSFKRTNSLEELLKNLQEVSSIRFKVKEGGVYVLKK</sequence>
<dbReference type="Gene3D" id="2.60.120.1440">
    <property type="match status" value="1"/>
</dbReference>
<keyword evidence="1" id="KW-0812">Transmembrane</keyword>
<organism evidence="4 5">
    <name type="scientific">Sphingobacterium yanglingense</name>
    <dbReference type="NCBI Taxonomy" id="1437280"/>
    <lineage>
        <taxon>Bacteria</taxon>
        <taxon>Pseudomonadati</taxon>
        <taxon>Bacteroidota</taxon>
        <taxon>Sphingobacteriia</taxon>
        <taxon>Sphingobacteriales</taxon>
        <taxon>Sphingobacteriaceae</taxon>
        <taxon>Sphingobacterium</taxon>
    </lineage>
</organism>
<evidence type="ECO:0000313" key="4">
    <source>
        <dbReference type="EMBL" id="TDQ77872.1"/>
    </source>
</evidence>
<dbReference type="PANTHER" id="PTHR30273:SF2">
    <property type="entry name" value="PROTEIN FECR"/>
    <property type="match status" value="1"/>
</dbReference>
<keyword evidence="1" id="KW-1133">Transmembrane helix</keyword>
<evidence type="ECO:0000259" key="3">
    <source>
        <dbReference type="Pfam" id="PF16344"/>
    </source>
</evidence>
<feature type="domain" description="Protein FecR C-terminal" evidence="3">
    <location>
        <begin position="308"/>
        <end position="376"/>
    </location>
</feature>
<dbReference type="InterPro" id="IPR006860">
    <property type="entry name" value="FecR"/>
</dbReference>
<evidence type="ECO:0000313" key="5">
    <source>
        <dbReference type="Proteomes" id="UP000295292"/>
    </source>
</evidence>
<dbReference type="GO" id="GO:0016989">
    <property type="term" value="F:sigma factor antagonist activity"/>
    <property type="evidence" value="ECO:0007669"/>
    <property type="project" value="TreeGrafter"/>
</dbReference>
<dbReference type="EMBL" id="SNYV01000013">
    <property type="protein sequence ID" value="TDQ77872.1"/>
    <property type="molecule type" value="Genomic_DNA"/>
</dbReference>
<dbReference type="InterPro" id="IPR012373">
    <property type="entry name" value="Ferrdict_sens_TM"/>
</dbReference>
<accession>A0A4R6WDN2</accession>
<dbReference type="Pfam" id="PF16344">
    <property type="entry name" value="FecR_C"/>
    <property type="match status" value="1"/>
</dbReference>
<keyword evidence="5" id="KW-1185">Reference proteome</keyword>
<proteinExistence type="predicted"/>
<comment type="caution">
    <text evidence="4">The sequence shown here is derived from an EMBL/GenBank/DDBJ whole genome shotgun (WGS) entry which is preliminary data.</text>
</comment>
<evidence type="ECO:0000256" key="1">
    <source>
        <dbReference type="SAM" id="Phobius"/>
    </source>
</evidence>
<dbReference type="PANTHER" id="PTHR30273">
    <property type="entry name" value="PERIPLASMIC SIGNAL SENSOR AND SIGMA FACTOR ACTIVATOR FECR-RELATED"/>
    <property type="match status" value="1"/>
</dbReference>
<dbReference type="Gene3D" id="3.55.50.30">
    <property type="match status" value="1"/>
</dbReference>
<dbReference type="OrthoDB" id="1452822at2"/>
<dbReference type="InterPro" id="IPR032508">
    <property type="entry name" value="FecR_C"/>
</dbReference>
<dbReference type="RefSeq" id="WP_133584144.1">
    <property type="nucleotide sequence ID" value="NZ_SNYV01000013.1"/>
</dbReference>
<dbReference type="AlphaFoldDB" id="A0A4R6WDN2"/>